<evidence type="ECO:0000313" key="2">
    <source>
        <dbReference type="EMBL" id="ETO18618.1"/>
    </source>
</evidence>
<feature type="compositionally biased region" description="Basic residues" evidence="1">
    <location>
        <begin position="74"/>
        <end position="89"/>
    </location>
</feature>
<protein>
    <submittedName>
        <fullName evidence="2">Uncharacterized protein</fullName>
    </submittedName>
</protein>
<evidence type="ECO:0000256" key="1">
    <source>
        <dbReference type="SAM" id="MobiDB-lite"/>
    </source>
</evidence>
<comment type="caution">
    <text evidence="2">The sequence shown here is derived from an EMBL/GenBank/DDBJ whole genome shotgun (WGS) entry which is preliminary data.</text>
</comment>
<accession>X6MYA6</accession>
<dbReference type="Proteomes" id="UP000023152">
    <property type="component" value="Unassembled WGS sequence"/>
</dbReference>
<feature type="region of interest" description="Disordered" evidence="1">
    <location>
        <begin position="68"/>
        <end position="89"/>
    </location>
</feature>
<organism evidence="2 3">
    <name type="scientific">Reticulomyxa filosa</name>
    <dbReference type="NCBI Taxonomy" id="46433"/>
    <lineage>
        <taxon>Eukaryota</taxon>
        <taxon>Sar</taxon>
        <taxon>Rhizaria</taxon>
        <taxon>Retaria</taxon>
        <taxon>Foraminifera</taxon>
        <taxon>Monothalamids</taxon>
        <taxon>Reticulomyxidae</taxon>
        <taxon>Reticulomyxa</taxon>
    </lineage>
</organism>
<keyword evidence="3" id="KW-1185">Reference proteome</keyword>
<sequence length="134" mass="15976">IDHLRNNQVFIKGKKKRKSRLCCFHYCYFSNEKKMNKQTVKLNYFETATRRRSFLLFTANLQSVVENGPQTPTRKCKKKTHKNTNKKKNKKTAISFKLTLARMKNKYTCAEFFSIDPKRPKLIEDEEEKISLFT</sequence>
<reference evidence="2 3" key="1">
    <citation type="journal article" date="2013" name="Curr. Biol.">
        <title>The Genome of the Foraminiferan Reticulomyxa filosa.</title>
        <authorList>
            <person name="Glockner G."/>
            <person name="Hulsmann N."/>
            <person name="Schleicher M."/>
            <person name="Noegel A.A."/>
            <person name="Eichinger L."/>
            <person name="Gallinger C."/>
            <person name="Pawlowski J."/>
            <person name="Sierra R."/>
            <person name="Euteneuer U."/>
            <person name="Pillet L."/>
            <person name="Moustafa A."/>
            <person name="Platzer M."/>
            <person name="Groth M."/>
            <person name="Szafranski K."/>
            <person name="Schliwa M."/>
        </authorList>
    </citation>
    <scope>NUCLEOTIDE SEQUENCE [LARGE SCALE GENOMIC DNA]</scope>
</reference>
<evidence type="ECO:0000313" key="3">
    <source>
        <dbReference type="Proteomes" id="UP000023152"/>
    </source>
</evidence>
<gene>
    <name evidence="2" type="ORF">RFI_18644</name>
</gene>
<dbReference type="EMBL" id="ASPP01014661">
    <property type="protein sequence ID" value="ETO18618.1"/>
    <property type="molecule type" value="Genomic_DNA"/>
</dbReference>
<feature type="non-terminal residue" evidence="2">
    <location>
        <position position="1"/>
    </location>
</feature>
<name>X6MYA6_RETFI</name>
<dbReference type="AlphaFoldDB" id="X6MYA6"/>
<proteinExistence type="predicted"/>